<dbReference type="EMBL" id="CP002390">
    <property type="protein sequence ID" value="EFE29128.1"/>
    <property type="molecule type" value="Genomic_DNA"/>
</dbReference>
<dbReference type="STRING" id="546269.HMPREF0389_01050"/>
<dbReference type="SUPFAM" id="SSF53335">
    <property type="entry name" value="S-adenosyl-L-methionine-dependent methyltransferases"/>
    <property type="match status" value="1"/>
</dbReference>
<evidence type="ECO:0000259" key="9">
    <source>
        <dbReference type="Pfam" id="PF12161"/>
    </source>
</evidence>
<dbReference type="InterPro" id="IPR002052">
    <property type="entry name" value="DNA_methylase_N6_adenine_CS"/>
</dbReference>
<dbReference type="RefSeq" id="WP_014263036.1">
    <property type="nucleotide sequence ID" value="NC_016630.1"/>
</dbReference>
<proteinExistence type="inferred from homology"/>
<dbReference type="AlphaFoldDB" id="D6GQS5"/>
<evidence type="ECO:0000256" key="5">
    <source>
        <dbReference type="ARBA" id="ARBA00022691"/>
    </source>
</evidence>
<dbReference type="PANTHER" id="PTHR42933:SF4">
    <property type="entry name" value="TYPE I RESTRICTION ENZYME ECOKI METHYLASE SUBUNIT"/>
    <property type="match status" value="1"/>
</dbReference>
<dbReference type="Proteomes" id="UP000007468">
    <property type="component" value="Chromosome"/>
</dbReference>
<name>D6GQS5_FILAD</name>
<accession>D6GQS5</accession>
<evidence type="ECO:0000256" key="1">
    <source>
        <dbReference type="ARBA" id="ARBA00006594"/>
    </source>
</evidence>
<sequence length="503" mass="57962">MGNQEIVQKLWNLCNVLRDDGITYHQYVTELTYILFLKMMKEKDIEDTIEKNIVGYKDLKKKNEDGTITKNEQQEFLEKKKVAEYSWNTLVSLSGIELKKYYERIIHLFGEHCRGHIKSIYHNARTNIEEPKNLEKIIRTMNNLDWYSIDEEGFGDLYEGLLEKNANEKKSGAGQYFTPRVLIDVMTRLIQPKVGERCNDPACGTFGFMIAAKRYVNEHHDEFSLSKEEYDFQKEKAFTGCELVSDTHRLALMNAMIHGIESEILCADTLSNIGKSMSGYDVVLTNPPFGTKKGGERATRDDFTFPTSNKQLNFLQHIYRSLKVDGKARAAVVLPDNVLFADGDGAKIREDLMDKCNLNMILRLPTGIFYAQGVKTNVLFFTRGTREKENTKEVWFYDMRTNMPSFGKTTPLKKEHFVDFEKAYLAEDRTKIEDERLNVFTREEIKVKNNSLDLGLIRDENVLDYEDLQDPIESGEDMIGQLEEALDLIKSVVKELKSLGSVN</sequence>
<dbReference type="PRINTS" id="PR00507">
    <property type="entry name" value="N12N6MTFRASE"/>
</dbReference>
<dbReference type="EC" id="2.1.1.72" evidence="2"/>
<dbReference type="InterPro" id="IPR051537">
    <property type="entry name" value="DNA_Adenine_Mtase"/>
</dbReference>
<gene>
    <name evidence="10" type="ordered locus">HMPREF0389_01050</name>
</gene>
<feature type="domain" description="DNA methylase adenine-specific" evidence="8">
    <location>
        <begin position="152"/>
        <end position="455"/>
    </location>
</feature>
<dbReference type="InterPro" id="IPR003356">
    <property type="entry name" value="DNA_methylase_A-5"/>
</dbReference>
<evidence type="ECO:0000256" key="6">
    <source>
        <dbReference type="ARBA" id="ARBA00022747"/>
    </source>
</evidence>
<dbReference type="GO" id="GO:0008170">
    <property type="term" value="F:N-methyltransferase activity"/>
    <property type="evidence" value="ECO:0007669"/>
    <property type="project" value="InterPro"/>
</dbReference>
<protein>
    <recommendedName>
        <fullName evidence="2">site-specific DNA-methyltransferase (adenine-specific)</fullName>
        <ecNumber evidence="2">2.1.1.72</ecNumber>
    </recommendedName>
</protein>
<dbReference type="GO" id="GO:0003677">
    <property type="term" value="F:DNA binding"/>
    <property type="evidence" value="ECO:0007669"/>
    <property type="project" value="InterPro"/>
</dbReference>
<evidence type="ECO:0000256" key="3">
    <source>
        <dbReference type="ARBA" id="ARBA00022603"/>
    </source>
</evidence>
<dbReference type="REBASE" id="32320">
    <property type="entry name" value="M.Fal35896ORF1050P"/>
</dbReference>
<dbReference type="Gene3D" id="1.20.1260.30">
    <property type="match status" value="1"/>
</dbReference>
<comment type="catalytic activity">
    <reaction evidence="7">
        <text>a 2'-deoxyadenosine in DNA + S-adenosyl-L-methionine = an N(6)-methyl-2'-deoxyadenosine in DNA + S-adenosyl-L-homocysteine + H(+)</text>
        <dbReference type="Rhea" id="RHEA:15197"/>
        <dbReference type="Rhea" id="RHEA-COMP:12418"/>
        <dbReference type="Rhea" id="RHEA-COMP:12419"/>
        <dbReference type="ChEBI" id="CHEBI:15378"/>
        <dbReference type="ChEBI" id="CHEBI:57856"/>
        <dbReference type="ChEBI" id="CHEBI:59789"/>
        <dbReference type="ChEBI" id="CHEBI:90615"/>
        <dbReference type="ChEBI" id="CHEBI:90616"/>
        <dbReference type="EC" id="2.1.1.72"/>
    </reaction>
</comment>
<dbReference type="InterPro" id="IPR038333">
    <property type="entry name" value="T1MK-like_N_sf"/>
</dbReference>
<keyword evidence="11" id="KW-1185">Reference proteome</keyword>
<dbReference type="Pfam" id="PF02384">
    <property type="entry name" value="N6_Mtase"/>
    <property type="match status" value="1"/>
</dbReference>
<dbReference type="GO" id="GO:0009007">
    <property type="term" value="F:site-specific DNA-methyltransferase (adenine-specific) activity"/>
    <property type="evidence" value="ECO:0007669"/>
    <property type="project" value="UniProtKB-EC"/>
</dbReference>
<dbReference type="InterPro" id="IPR029063">
    <property type="entry name" value="SAM-dependent_MTases_sf"/>
</dbReference>
<reference evidence="11" key="1">
    <citation type="submission" date="2010-12" db="EMBL/GenBank/DDBJ databases">
        <title>The genome sequence of Filifactor alocis strain ATCC 35896.</title>
        <authorList>
            <consortium name="The Broad Institute Genome Sequencing Platform"/>
            <person name="Ward D."/>
            <person name="Earl A."/>
            <person name="Feldgarden M."/>
            <person name="Young S.K."/>
            <person name="Gargeya S."/>
            <person name="Zeng Q."/>
            <person name="Alvarado L."/>
            <person name="Berlin A."/>
            <person name="Bochicchio J."/>
            <person name="Chapman S.B."/>
            <person name="Chen Z."/>
            <person name="Freedman E."/>
            <person name="Gellesch M."/>
            <person name="Goldberg J."/>
            <person name="Griggs A."/>
            <person name="Gujja S."/>
            <person name="Heilman E."/>
            <person name="Heiman D."/>
            <person name="Howarth C."/>
            <person name="Mehta T."/>
            <person name="Neiman D."/>
            <person name="Pearson M."/>
            <person name="Roberts A."/>
            <person name="Saif S."/>
            <person name="Shea T."/>
            <person name="Shenoy N."/>
            <person name="Sisk P."/>
            <person name="Stolte C."/>
            <person name="Sykes S."/>
            <person name="White J."/>
            <person name="Yandava C."/>
            <person name="Izard J."/>
            <person name="Blanton J.M."/>
            <person name="Baranova O.V."/>
            <person name="Tanner A.C."/>
            <person name="Dewhirst F.E."/>
            <person name="Haas B."/>
            <person name="Nusbaum C."/>
            <person name="Birren B."/>
        </authorList>
    </citation>
    <scope>NUCLEOTIDE SEQUENCE [LARGE SCALE GENOMIC DNA]</scope>
    <source>
        <strain evidence="11">ATCC 35896 / D40 B5</strain>
    </source>
</reference>
<dbReference type="PATRIC" id="fig|546269.5.peg.1570"/>
<keyword evidence="6" id="KW-0680">Restriction system</keyword>
<dbReference type="KEGG" id="faa:HMPREF0389_01050"/>
<dbReference type="Gene3D" id="3.40.50.150">
    <property type="entry name" value="Vaccinia Virus protein VP39"/>
    <property type="match status" value="1"/>
</dbReference>
<organism evidence="10 11">
    <name type="scientific">Filifactor alocis (strain ATCC 35896 / CCUG 47790 / D40 B5)</name>
    <name type="common">Fusobacterium alocis</name>
    <dbReference type="NCBI Taxonomy" id="546269"/>
    <lineage>
        <taxon>Bacteria</taxon>
        <taxon>Bacillati</taxon>
        <taxon>Bacillota</taxon>
        <taxon>Clostridia</taxon>
        <taxon>Peptostreptococcales</taxon>
        <taxon>Filifactoraceae</taxon>
        <taxon>Filifactor</taxon>
    </lineage>
</organism>
<evidence type="ECO:0000259" key="8">
    <source>
        <dbReference type="Pfam" id="PF02384"/>
    </source>
</evidence>
<evidence type="ECO:0000313" key="11">
    <source>
        <dbReference type="Proteomes" id="UP000007468"/>
    </source>
</evidence>
<dbReference type="Pfam" id="PF12161">
    <property type="entry name" value="HsdM_N"/>
    <property type="match status" value="1"/>
</dbReference>
<keyword evidence="5" id="KW-0949">S-adenosyl-L-methionine</keyword>
<dbReference type="GO" id="GO:0032259">
    <property type="term" value="P:methylation"/>
    <property type="evidence" value="ECO:0007669"/>
    <property type="project" value="UniProtKB-KW"/>
</dbReference>
<keyword evidence="4" id="KW-0808">Transferase</keyword>
<evidence type="ECO:0000256" key="2">
    <source>
        <dbReference type="ARBA" id="ARBA00011900"/>
    </source>
</evidence>
<dbReference type="PANTHER" id="PTHR42933">
    <property type="entry name" value="SLR6095 PROTEIN"/>
    <property type="match status" value="1"/>
</dbReference>
<evidence type="ECO:0000313" key="10">
    <source>
        <dbReference type="EMBL" id="EFE29128.1"/>
    </source>
</evidence>
<dbReference type="OrthoDB" id="9814572at2"/>
<feature type="domain" description="N6 adenine-specific DNA methyltransferase N-terminal" evidence="9">
    <location>
        <begin position="7"/>
        <end position="140"/>
    </location>
</feature>
<comment type="similarity">
    <text evidence="1">Belongs to the N(4)/N(6)-methyltransferase family.</text>
</comment>
<dbReference type="PROSITE" id="PS00092">
    <property type="entry name" value="N6_MTASE"/>
    <property type="match status" value="1"/>
</dbReference>
<evidence type="ECO:0000256" key="4">
    <source>
        <dbReference type="ARBA" id="ARBA00022679"/>
    </source>
</evidence>
<dbReference type="GO" id="GO:0009307">
    <property type="term" value="P:DNA restriction-modification system"/>
    <property type="evidence" value="ECO:0007669"/>
    <property type="project" value="UniProtKB-KW"/>
</dbReference>
<dbReference type="eggNOG" id="COG0286">
    <property type="taxonomic scope" value="Bacteria"/>
</dbReference>
<keyword evidence="3 10" id="KW-0489">Methyltransferase</keyword>
<evidence type="ECO:0000256" key="7">
    <source>
        <dbReference type="ARBA" id="ARBA00047942"/>
    </source>
</evidence>
<dbReference type="InterPro" id="IPR022749">
    <property type="entry name" value="D12N6_MeTrfase_N"/>
</dbReference>